<sequence length="132" mass="14362">MTAAALVQAFLGNIFAGKMDEALSMVDPQAVFVSGNPRPNPSNPLHGTFVGQDGARDFFGGFGSLLEPGDFNVTAAFGDDHHAALYGTLRHKSRETGREFASDWALICQVRDERLVLYHFYEDTEALRAAIA</sequence>
<name>A0ABS5W406_9SPHN</name>
<dbReference type="Gene3D" id="3.10.450.50">
    <property type="match status" value="1"/>
</dbReference>
<dbReference type="EMBL" id="JAHFVK010000002">
    <property type="protein sequence ID" value="MBT2134492.1"/>
    <property type="molecule type" value="Genomic_DNA"/>
</dbReference>
<dbReference type="InterPro" id="IPR032710">
    <property type="entry name" value="NTF2-like_dom_sf"/>
</dbReference>
<dbReference type="SUPFAM" id="SSF54427">
    <property type="entry name" value="NTF2-like"/>
    <property type="match status" value="1"/>
</dbReference>
<dbReference type="RefSeq" id="WP_214536135.1">
    <property type="nucleotide sequence ID" value="NZ_JAHFVK010000002.1"/>
</dbReference>
<organism evidence="2 3">
    <name type="scientific">Croceibacterium selenioxidans</name>
    <dbReference type="NCBI Taxonomy" id="2838833"/>
    <lineage>
        <taxon>Bacteria</taxon>
        <taxon>Pseudomonadati</taxon>
        <taxon>Pseudomonadota</taxon>
        <taxon>Alphaproteobacteria</taxon>
        <taxon>Sphingomonadales</taxon>
        <taxon>Erythrobacteraceae</taxon>
        <taxon>Croceibacterium</taxon>
    </lineage>
</organism>
<evidence type="ECO:0000313" key="2">
    <source>
        <dbReference type="EMBL" id="MBT2134492.1"/>
    </source>
</evidence>
<proteinExistence type="predicted"/>
<feature type="domain" description="SnoaL-like" evidence="1">
    <location>
        <begin position="7"/>
        <end position="117"/>
    </location>
</feature>
<protein>
    <submittedName>
        <fullName evidence="2">Nuclear transport factor 2 family protein</fullName>
    </submittedName>
</protein>
<comment type="caution">
    <text evidence="2">The sequence shown here is derived from an EMBL/GenBank/DDBJ whole genome shotgun (WGS) entry which is preliminary data.</text>
</comment>
<reference evidence="2 3" key="1">
    <citation type="submission" date="2021-05" db="EMBL/GenBank/DDBJ databases">
        <title>Croceibacterium sp. LX-88 genome sequence.</title>
        <authorList>
            <person name="Luo X."/>
        </authorList>
    </citation>
    <scope>NUCLEOTIDE SEQUENCE [LARGE SCALE GENOMIC DNA]</scope>
    <source>
        <strain evidence="2 3">LX-88</strain>
    </source>
</reference>
<evidence type="ECO:0000259" key="1">
    <source>
        <dbReference type="Pfam" id="PF12680"/>
    </source>
</evidence>
<dbReference type="InterPro" id="IPR037401">
    <property type="entry name" value="SnoaL-like"/>
</dbReference>
<evidence type="ECO:0000313" key="3">
    <source>
        <dbReference type="Proteomes" id="UP000811255"/>
    </source>
</evidence>
<accession>A0ABS5W406</accession>
<gene>
    <name evidence="2" type="ORF">KK137_09120</name>
</gene>
<dbReference type="Proteomes" id="UP000811255">
    <property type="component" value="Unassembled WGS sequence"/>
</dbReference>
<dbReference type="Pfam" id="PF12680">
    <property type="entry name" value="SnoaL_2"/>
    <property type="match status" value="1"/>
</dbReference>
<keyword evidence="3" id="KW-1185">Reference proteome</keyword>